<feature type="non-terminal residue" evidence="2">
    <location>
        <position position="183"/>
    </location>
</feature>
<reference evidence="2" key="1">
    <citation type="submission" date="2021-02" db="EMBL/GenBank/DDBJ databases">
        <authorList>
            <person name="Dougan E. K."/>
            <person name="Rhodes N."/>
            <person name="Thang M."/>
            <person name="Chan C."/>
        </authorList>
    </citation>
    <scope>NUCLEOTIDE SEQUENCE</scope>
</reference>
<protein>
    <submittedName>
        <fullName evidence="2">Uncharacterized protein</fullName>
    </submittedName>
</protein>
<comment type="caution">
    <text evidence="2">The sequence shown here is derived from an EMBL/GenBank/DDBJ whole genome shotgun (WGS) entry which is preliminary data.</text>
</comment>
<proteinExistence type="predicted"/>
<gene>
    <name evidence="2" type="ORF">PGLA2088_LOCUS11292</name>
</gene>
<sequence>MFIKELCHTVLSESTGILLKSFSSQSGAGLADRYPVADAGRKIKHCRNFSLLGLTRLSWPLRSLSGSAFSLPKPSSNSFFACVVVVAVEIYRQNYMHAQSWDRLREENTLQGFVCSKWAGAFGFTPPYSTPNVPGSRLQQRKQQHQHQQHQQQQHHQQQQQTQQQRQQKQQRQQHQQQQQQQQ</sequence>
<evidence type="ECO:0000313" key="3">
    <source>
        <dbReference type="Proteomes" id="UP000626109"/>
    </source>
</evidence>
<feature type="compositionally biased region" description="Basic residues" evidence="1">
    <location>
        <begin position="139"/>
        <end position="148"/>
    </location>
</feature>
<accession>A0A813IR86</accession>
<dbReference type="EMBL" id="CAJNNW010012979">
    <property type="protein sequence ID" value="CAE8654921.1"/>
    <property type="molecule type" value="Genomic_DNA"/>
</dbReference>
<evidence type="ECO:0000313" key="2">
    <source>
        <dbReference type="EMBL" id="CAE8654921.1"/>
    </source>
</evidence>
<name>A0A813IR86_POLGL</name>
<dbReference type="Proteomes" id="UP000626109">
    <property type="component" value="Unassembled WGS sequence"/>
</dbReference>
<feature type="compositionally biased region" description="Low complexity" evidence="1">
    <location>
        <begin position="149"/>
        <end position="183"/>
    </location>
</feature>
<organism evidence="2 3">
    <name type="scientific">Polarella glacialis</name>
    <name type="common">Dinoflagellate</name>
    <dbReference type="NCBI Taxonomy" id="89957"/>
    <lineage>
        <taxon>Eukaryota</taxon>
        <taxon>Sar</taxon>
        <taxon>Alveolata</taxon>
        <taxon>Dinophyceae</taxon>
        <taxon>Suessiales</taxon>
        <taxon>Suessiaceae</taxon>
        <taxon>Polarella</taxon>
    </lineage>
</organism>
<dbReference type="AlphaFoldDB" id="A0A813IR86"/>
<feature type="region of interest" description="Disordered" evidence="1">
    <location>
        <begin position="126"/>
        <end position="183"/>
    </location>
</feature>
<evidence type="ECO:0000256" key="1">
    <source>
        <dbReference type="SAM" id="MobiDB-lite"/>
    </source>
</evidence>